<dbReference type="KEGG" id="cber:B5D82_11085"/>
<keyword evidence="1" id="KW-1133">Transmembrane helix</keyword>
<keyword evidence="1" id="KW-0472">Membrane</keyword>
<dbReference type="Proteomes" id="UP000202259">
    <property type="component" value="Chromosome"/>
</dbReference>
<keyword evidence="3" id="KW-1185">Reference proteome</keyword>
<evidence type="ECO:0008006" key="4">
    <source>
        <dbReference type="Google" id="ProtNLM"/>
    </source>
</evidence>
<evidence type="ECO:0000256" key="1">
    <source>
        <dbReference type="SAM" id="Phobius"/>
    </source>
</evidence>
<sequence>MNKYRCPYCDQQSVSLLRKLILSPIVSYDCSACYEPISVPFKSTLLVVPSLLILFFGANYFSLRGVLTMLTLSLILTAYLHVKFVPLTKAKL</sequence>
<proteinExistence type="predicted"/>
<evidence type="ECO:0000313" key="3">
    <source>
        <dbReference type="Proteomes" id="UP000202259"/>
    </source>
</evidence>
<gene>
    <name evidence="2" type="ORF">B5D82_11085</name>
</gene>
<keyword evidence="1" id="KW-0812">Transmembrane</keyword>
<protein>
    <recommendedName>
        <fullName evidence="4">Cxxc_20_cxxc protein</fullName>
    </recommendedName>
</protein>
<reference evidence="2 3" key="1">
    <citation type="submission" date="2017-08" db="EMBL/GenBank/DDBJ databases">
        <title>Complete genome of Colwellia sp. NB097-1, a psychrophile bacterium ioslated from Bering Sea.</title>
        <authorList>
            <person name="Chen X."/>
        </authorList>
    </citation>
    <scope>NUCLEOTIDE SEQUENCE [LARGE SCALE GENOMIC DNA]</scope>
    <source>
        <strain evidence="2 3">NB097-1</strain>
    </source>
</reference>
<evidence type="ECO:0000313" key="2">
    <source>
        <dbReference type="EMBL" id="ASP48254.1"/>
    </source>
</evidence>
<name>A0A222GA41_9GAMM</name>
<accession>A0A222GA41</accession>
<dbReference type="AlphaFoldDB" id="A0A222GA41"/>
<organism evidence="2 3">
    <name type="scientific">Cognaticolwellia beringensis</name>
    <dbReference type="NCBI Taxonomy" id="1967665"/>
    <lineage>
        <taxon>Bacteria</taxon>
        <taxon>Pseudomonadati</taxon>
        <taxon>Pseudomonadota</taxon>
        <taxon>Gammaproteobacteria</taxon>
        <taxon>Alteromonadales</taxon>
        <taxon>Colwelliaceae</taxon>
        <taxon>Cognaticolwellia</taxon>
    </lineage>
</organism>
<feature type="transmembrane region" description="Helical" evidence="1">
    <location>
        <begin position="67"/>
        <end position="85"/>
    </location>
</feature>
<dbReference type="EMBL" id="CP020465">
    <property type="protein sequence ID" value="ASP48254.1"/>
    <property type="molecule type" value="Genomic_DNA"/>
</dbReference>